<feature type="region of interest" description="Disordered" evidence="1">
    <location>
        <begin position="1"/>
        <end position="22"/>
    </location>
</feature>
<dbReference type="eggNOG" id="ENOG5033CHC">
    <property type="taxonomic scope" value="Bacteria"/>
</dbReference>
<dbReference type="STRING" id="395961.Cyan7425_2221"/>
<name>B8HVD0_CYAP4</name>
<dbReference type="HOGENOM" id="CLU_2329046_0_0_3"/>
<feature type="region of interest" description="Disordered" evidence="1">
    <location>
        <begin position="67"/>
        <end position="98"/>
    </location>
</feature>
<reference evidence="2" key="1">
    <citation type="submission" date="2009-01" db="EMBL/GenBank/DDBJ databases">
        <title>Complete sequence of chromosome Cyanothece sp. PCC 7425.</title>
        <authorList>
            <consortium name="US DOE Joint Genome Institute"/>
            <person name="Lucas S."/>
            <person name="Copeland A."/>
            <person name="Lapidus A."/>
            <person name="Glavina del Rio T."/>
            <person name="Dalin E."/>
            <person name="Tice H."/>
            <person name="Bruce D."/>
            <person name="Goodwin L."/>
            <person name="Pitluck S."/>
            <person name="Sims D."/>
            <person name="Meineke L."/>
            <person name="Brettin T."/>
            <person name="Detter J.C."/>
            <person name="Han C."/>
            <person name="Larimer F."/>
            <person name="Land M."/>
            <person name="Hauser L."/>
            <person name="Kyrpides N."/>
            <person name="Ovchinnikova G."/>
            <person name="Liberton M."/>
            <person name="Stoeckel J."/>
            <person name="Banerjee A."/>
            <person name="Singh A."/>
            <person name="Page L."/>
            <person name="Sato H."/>
            <person name="Zhao L."/>
            <person name="Sherman L."/>
            <person name="Pakrasi H."/>
            <person name="Richardson P."/>
        </authorList>
    </citation>
    <scope>NUCLEOTIDE SEQUENCE</scope>
    <source>
        <strain evidence="2">PCC 7425</strain>
    </source>
</reference>
<sequence>MEKNRPLLKMPMLSSPSLTASRPTLSRPALALLLSLSTTPVLLAIVGTQALTRLLEEMGQSSEELLRGDRLPPLGFPLPPQPEQTLTPFYIPRSGGNP</sequence>
<evidence type="ECO:0000256" key="1">
    <source>
        <dbReference type="SAM" id="MobiDB-lite"/>
    </source>
</evidence>
<feature type="compositionally biased region" description="Low complexity" evidence="1">
    <location>
        <begin position="7"/>
        <end position="22"/>
    </location>
</feature>
<evidence type="ECO:0000313" key="2">
    <source>
        <dbReference type="EMBL" id="ACL44582.1"/>
    </source>
</evidence>
<dbReference type="EMBL" id="CP001344">
    <property type="protein sequence ID" value="ACL44582.1"/>
    <property type="molecule type" value="Genomic_DNA"/>
</dbReference>
<accession>B8HVD0</accession>
<proteinExistence type="predicted"/>
<organism evidence="2">
    <name type="scientific">Cyanothece sp. (strain PCC 7425 / ATCC 29141)</name>
    <dbReference type="NCBI Taxonomy" id="395961"/>
    <lineage>
        <taxon>Bacteria</taxon>
        <taxon>Bacillati</taxon>
        <taxon>Cyanobacteriota</taxon>
        <taxon>Cyanophyceae</taxon>
        <taxon>Gomontiellales</taxon>
        <taxon>Cyanothecaceae</taxon>
        <taxon>Cyanothece</taxon>
    </lineage>
</organism>
<dbReference type="AlphaFoldDB" id="B8HVD0"/>
<protein>
    <submittedName>
        <fullName evidence="2">Uncharacterized protein</fullName>
    </submittedName>
</protein>
<gene>
    <name evidence="2" type="ordered locus">Cyan7425_2221</name>
</gene>
<dbReference type="KEGG" id="cyn:Cyan7425_2221"/>